<proteinExistence type="predicted"/>
<dbReference type="Proteomes" id="UP000223060">
    <property type="component" value="Chromosome"/>
</dbReference>
<dbReference type="EMBL" id="CP011102">
    <property type="protein sequence ID" value="AQY52410.1"/>
    <property type="molecule type" value="Genomic_DNA"/>
</dbReference>
<evidence type="ECO:0000313" key="3">
    <source>
        <dbReference type="Proteomes" id="UP000223060"/>
    </source>
</evidence>
<dbReference type="RefSeq" id="WP_036059115.1">
    <property type="nucleotide sequence ID" value="NZ_CP011102.1"/>
</dbReference>
<reference evidence="3" key="1">
    <citation type="submission" date="2015-03" db="EMBL/GenBank/DDBJ databases">
        <authorList>
            <person name="Ferrari E."/>
            <person name="Walter M.C."/>
            <person name="Huptas C."/>
            <person name="Scherer S."/>
            <person name="Mueller-Herbst S."/>
        </authorList>
    </citation>
    <scope>NUCLEOTIDE SEQUENCE [LARGE SCALE GENOMIC DNA]</scope>
    <source>
        <strain evidence="3">LWP01</strain>
    </source>
</reference>
<dbReference type="SUPFAM" id="SSF52540">
    <property type="entry name" value="P-loop containing nucleoside triphosphate hydrolases"/>
    <property type="match status" value="1"/>
</dbReference>
<dbReference type="Pfam" id="PF09848">
    <property type="entry name" value="SLFN-g3_helicase"/>
    <property type="match status" value="1"/>
</dbReference>
<dbReference type="KEGG" id="lwi:UE46_01150"/>
<name>A0A1S7FYE4_9LIST</name>
<dbReference type="SMART" id="SM00465">
    <property type="entry name" value="GIYc"/>
    <property type="match status" value="1"/>
</dbReference>
<evidence type="ECO:0000259" key="1">
    <source>
        <dbReference type="PROSITE" id="PS50164"/>
    </source>
</evidence>
<dbReference type="InterPro" id="IPR018647">
    <property type="entry name" value="SLFN_3-like_DNA/RNA_helicase"/>
</dbReference>
<organism evidence="2 3">
    <name type="scientific">Listeria weihenstephanensis</name>
    <dbReference type="NCBI Taxonomy" id="1006155"/>
    <lineage>
        <taxon>Bacteria</taxon>
        <taxon>Bacillati</taxon>
        <taxon>Bacillota</taxon>
        <taxon>Bacilli</taxon>
        <taxon>Bacillales</taxon>
        <taxon>Listeriaceae</taxon>
        <taxon>Listeria</taxon>
    </lineage>
</organism>
<keyword evidence="3" id="KW-1185">Reference proteome</keyword>
<dbReference type="Gene3D" id="3.40.50.300">
    <property type="entry name" value="P-loop containing nucleotide triphosphate hydrolases"/>
    <property type="match status" value="1"/>
</dbReference>
<dbReference type="Gene3D" id="3.40.1440.10">
    <property type="entry name" value="GIY-YIG endonuclease"/>
    <property type="match status" value="1"/>
</dbReference>
<dbReference type="PROSITE" id="PS50164">
    <property type="entry name" value="GIY_YIG"/>
    <property type="match status" value="1"/>
</dbReference>
<dbReference type="InterPro" id="IPR027417">
    <property type="entry name" value="P-loop_NTPase"/>
</dbReference>
<dbReference type="CDD" id="cd10439">
    <property type="entry name" value="GIY-YIG_COG3410"/>
    <property type="match status" value="1"/>
</dbReference>
<dbReference type="InterPro" id="IPR000305">
    <property type="entry name" value="GIY-YIG_endonuc"/>
</dbReference>
<gene>
    <name evidence="2" type="ORF">UE46_01150</name>
</gene>
<sequence length="549" mass="64835">MNSKLIQIKKFEKEPIQEIDSAYFNNYPIVYILYNDTKRPAAYIGQTVHLQRRMKQHLSDTKRKSLKTALFIGNEKFNQSATYNVETNLINFFIAEKRYKLQNVSQTLDNKIHDYYNKEYYDQTFFDSIWDELREQNIVRETLDDLRNKDVFKLSPYKELSAEQMDLKHHIIDYCKRHIDDDKHSIFFIEGDAGTGKSVVLSSTFNTIQDLSQDKASKLYDTENYLLVNHQEMLKTYKEISETLPNLKKKNFMKPTSFINRKTRPEKAVADIVFVDEAHLLLSKKDSYNNFNQDNHLEEIIKQSKITIVVYDRKQVLKFKSYWDDNLINHVKRGIHSEVLMLTNQFRIRAEEEILNWMDAFTNKKVLPLPKSVTNARKDSFELEIFSDAGEMYKKIQQKNKKYGLSRLVSTFDYLHKKDKKDYFIEEPNFKLPWNRTDYKTTWAEVDETINEVGSIYTIQGFDLNYVGIILGPSVSYNFEKDELEIITTNYKDSEAFKAREDIPADRVEEVKTQIILNSINVLMKRGIHGLYIYASDSKLRLKLESLTN</sequence>
<dbReference type="InterPro" id="IPR035901">
    <property type="entry name" value="GIY-YIG_endonuc_sf"/>
</dbReference>
<dbReference type="SUPFAM" id="SSF82771">
    <property type="entry name" value="GIY-YIG endonuclease"/>
    <property type="match status" value="1"/>
</dbReference>
<protein>
    <submittedName>
        <fullName evidence="2">GIY-YIG catalytic domain protein</fullName>
    </submittedName>
</protein>
<feature type="domain" description="GIY-YIG" evidence="1">
    <location>
        <begin position="26"/>
        <end position="101"/>
    </location>
</feature>
<dbReference type="AlphaFoldDB" id="A0A1S7FYE4"/>
<dbReference type="Pfam" id="PF01541">
    <property type="entry name" value="GIY-YIG"/>
    <property type="match status" value="1"/>
</dbReference>
<evidence type="ECO:0000313" key="2">
    <source>
        <dbReference type="EMBL" id="AQY52410.1"/>
    </source>
</evidence>
<accession>A0A1S7FYE4</accession>